<keyword evidence="3" id="KW-0812">Transmembrane</keyword>
<keyword evidence="3" id="KW-1133">Transmembrane helix</keyword>
<feature type="region of interest" description="Disordered" evidence="2">
    <location>
        <begin position="217"/>
        <end position="338"/>
    </location>
</feature>
<keyword evidence="3" id="KW-0472">Membrane</keyword>
<feature type="compositionally biased region" description="Acidic residues" evidence="2">
    <location>
        <begin position="229"/>
        <end position="250"/>
    </location>
</feature>
<evidence type="ECO:0008006" key="7">
    <source>
        <dbReference type="Google" id="ProtNLM"/>
    </source>
</evidence>
<feature type="transmembrane region" description="Helical" evidence="3">
    <location>
        <begin position="62"/>
        <end position="83"/>
    </location>
</feature>
<feature type="compositionally biased region" description="Basic residues" evidence="2">
    <location>
        <begin position="298"/>
        <end position="313"/>
    </location>
</feature>
<keyword evidence="1" id="KW-0175">Coiled coil</keyword>
<feature type="coiled-coil region" evidence="1">
    <location>
        <begin position="119"/>
        <end position="150"/>
    </location>
</feature>
<organism evidence="5 6">
    <name type="scientific">Byssothecium circinans</name>
    <dbReference type="NCBI Taxonomy" id="147558"/>
    <lineage>
        <taxon>Eukaryota</taxon>
        <taxon>Fungi</taxon>
        <taxon>Dikarya</taxon>
        <taxon>Ascomycota</taxon>
        <taxon>Pezizomycotina</taxon>
        <taxon>Dothideomycetes</taxon>
        <taxon>Pleosporomycetidae</taxon>
        <taxon>Pleosporales</taxon>
        <taxon>Massarineae</taxon>
        <taxon>Massarinaceae</taxon>
        <taxon>Byssothecium</taxon>
    </lineage>
</organism>
<feature type="compositionally biased region" description="Basic and acidic residues" evidence="2">
    <location>
        <begin position="217"/>
        <end position="228"/>
    </location>
</feature>
<dbReference type="Proteomes" id="UP000800035">
    <property type="component" value="Unassembled WGS sequence"/>
</dbReference>
<name>A0A6A5TZ45_9PLEO</name>
<evidence type="ECO:0000256" key="2">
    <source>
        <dbReference type="SAM" id="MobiDB-lite"/>
    </source>
</evidence>
<keyword evidence="4" id="KW-0732">Signal</keyword>
<dbReference type="EMBL" id="ML977000">
    <property type="protein sequence ID" value="KAF1954217.1"/>
    <property type="molecule type" value="Genomic_DNA"/>
</dbReference>
<evidence type="ECO:0000256" key="4">
    <source>
        <dbReference type="SAM" id="SignalP"/>
    </source>
</evidence>
<sequence length="379" mass="42160">MFVIQTLLLLIGAANSIIHVSVQTLRNQKLQYKNVNIRRFPISLKMTETYKMPDIHQDPESYTLLVIPIVGLFMCLIALYSLGQEAGNRKPPRAKISTYSTPGLTPNSPKDAPRLTVQHSDFNERITELSSEVEQAKSKMENDLSDLEDGLIEAVKRSRSESRGEYKAADEKIEEVGRVLGRLIDFVNDLQSAVGGLQDDVETVYNSCFLKEGLLDAEHTDKDEKEGEGGEEEGEDGEGGGGGEEEDDAGDVAQDVYSGNGERRYVYLDDPEVPRFGTNLATTTYTSSDEASPVPIRRVPRHRTRQHDRRSRRPQTPGPSTFHNSETDDENEQYGDSQACMAAKELEAQLAGMRSFYGMLESATGASRYAPIGLRYDRP</sequence>
<evidence type="ECO:0000313" key="6">
    <source>
        <dbReference type="Proteomes" id="UP000800035"/>
    </source>
</evidence>
<protein>
    <recommendedName>
        <fullName evidence="7">Peroxin-14</fullName>
    </recommendedName>
</protein>
<keyword evidence="6" id="KW-1185">Reference proteome</keyword>
<dbReference type="AlphaFoldDB" id="A0A6A5TZ45"/>
<feature type="signal peptide" evidence="4">
    <location>
        <begin position="1"/>
        <end position="16"/>
    </location>
</feature>
<feature type="compositionally biased region" description="Polar residues" evidence="2">
    <location>
        <begin position="279"/>
        <end position="290"/>
    </location>
</feature>
<proteinExistence type="predicted"/>
<evidence type="ECO:0000256" key="3">
    <source>
        <dbReference type="SAM" id="Phobius"/>
    </source>
</evidence>
<reference evidence="5" key="1">
    <citation type="journal article" date="2020" name="Stud. Mycol.">
        <title>101 Dothideomycetes genomes: a test case for predicting lifestyles and emergence of pathogens.</title>
        <authorList>
            <person name="Haridas S."/>
            <person name="Albert R."/>
            <person name="Binder M."/>
            <person name="Bloem J."/>
            <person name="Labutti K."/>
            <person name="Salamov A."/>
            <person name="Andreopoulos B."/>
            <person name="Baker S."/>
            <person name="Barry K."/>
            <person name="Bills G."/>
            <person name="Bluhm B."/>
            <person name="Cannon C."/>
            <person name="Castanera R."/>
            <person name="Culley D."/>
            <person name="Daum C."/>
            <person name="Ezra D."/>
            <person name="Gonzalez J."/>
            <person name="Henrissat B."/>
            <person name="Kuo A."/>
            <person name="Liang C."/>
            <person name="Lipzen A."/>
            <person name="Lutzoni F."/>
            <person name="Magnuson J."/>
            <person name="Mondo S."/>
            <person name="Nolan M."/>
            <person name="Ohm R."/>
            <person name="Pangilinan J."/>
            <person name="Park H.-J."/>
            <person name="Ramirez L."/>
            <person name="Alfaro M."/>
            <person name="Sun H."/>
            <person name="Tritt A."/>
            <person name="Yoshinaga Y."/>
            <person name="Zwiers L.-H."/>
            <person name="Turgeon B."/>
            <person name="Goodwin S."/>
            <person name="Spatafora J."/>
            <person name="Crous P."/>
            <person name="Grigoriev I."/>
        </authorList>
    </citation>
    <scope>NUCLEOTIDE SEQUENCE</scope>
    <source>
        <strain evidence="5">CBS 675.92</strain>
    </source>
</reference>
<gene>
    <name evidence="5" type="ORF">CC80DRAFT_550676</name>
</gene>
<evidence type="ECO:0000256" key="1">
    <source>
        <dbReference type="SAM" id="Coils"/>
    </source>
</evidence>
<evidence type="ECO:0000313" key="5">
    <source>
        <dbReference type="EMBL" id="KAF1954217.1"/>
    </source>
</evidence>
<feature type="compositionally biased region" description="Polar residues" evidence="2">
    <location>
        <begin position="97"/>
        <end position="108"/>
    </location>
</feature>
<accession>A0A6A5TZ45</accession>
<feature type="chain" id="PRO_5025511386" description="Peroxin-14" evidence="4">
    <location>
        <begin position="17"/>
        <end position="379"/>
    </location>
</feature>
<feature type="region of interest" description="Disordered" evidence="2">
    <location>
        <begin position="87"/>
        <end position="113"/>
    </location>
</feature>